<organism evidence="9 10">
    <name type="scientific">Paenibacillus alginolyticus</name>
    <dbReference type="NCBI Taxonomy" id="59839"/>
    <lineage>
        <taxon>Bacteria</taxon>
        <taxon>Bacillati</taxon>
        <taxon>Bacillota</taxon>
        <taxon>Bacilli</taxon>
        <taxon>Bacillales</taxon>
        <taxon>Paenibacillaceae</taxon>
        <taxon>Paenibacillus</taxon>
    </lineage>
</organism>
<keyword evidence="6 8" id="KW-1133">Transmembrane helix</keyword>
<keyword evidence="3" id="KW-0813">Transport</keyword>
<evidence type="ECO:0000256" key="3">
    <source>
        <dbReference type="ARBA" id="ARBA00022448"/>
    </source>
</evidence>
<feature type="transmembrane region" description="Helical" evidence="8">
    <location>
        <begin position="82"/>
        <end position="106"/>
    </location>
</feature>
<evidence type="ECO:0000313" key="10">
    <source>
        <dbReference type="Proteomes" id="UP001527099"/>
    </source>
</evidence>
<feature type="transmembrane region" description="Helical" evidence="8">
    <location>
        <begin position="269"/>
        <end position="294"/>
    </location>
</feature>
<accession>A0ABT4GMT6</accession>
<evidence type="ECO:0000256" key="7">
    <source>
        <dbReference type="ARBA" id="ARBA00023136"/>
    </source>
</evidence>
<feature type="transmembrane region" description="Helical" evidence="8">
    <location>
        <begin position="333"/>
        <end position="355"/>
    </location>
</feature>
<sequence length="363" mass="41244">MNAEKDSITKKQLAFFTIQTAIGEGALTVPYSVHSEASIDGWISMLLAGFATHLVIILIWMICRKYPKMTMIEFLPQMAGKFAGHLISVLYIIYFIGIASVILMNYCRIINAWIFPSTPKWVIMSLMMATSYYLAKERLKIIVRFETLVSILIIIIIFLIIFPFSKGNPLYIFPIGQSGIGPMIRGMREAVVTLAGFELLLMVYPQVKGKDKDILKTMLISYTFVTLFYVLIILSCFMFFSPEELSIIPEPVLYMLKAFSFRIVERSDLLFLSLWVVIVMTSIVNYVFLASTGITQLLKTGNSSKVTLLVIAACLLIALLPHNFLFISKLNKWFSYFALVMIYLLPIPLLLLTILRGRRKATE</sequence>
<dbReference type="RefSeq" id="WP_268618218.1">
    <property type="nucleotide sequence ID" value="NZ_JAMDMX010000148.1"/>
</dbReference>
<dbReference type="PANTHER" id="PTHR34975">
    <property type="entry name" value="SPORE GERMINATION PROTEIN A2"/>
    <property type="match status" value="1"/>
</dbReference>
<protein>
    <submittedName>
        <fullName evidence="9">Spore germination protein</fullName>
    </submittedName>
</protein>
<feature type="transmembrane region" description="Helical" evidence="8">
    <location>
        <begin position="219"/>
        <end position="240"/>
    </location>
</feature>
<feature type="transmembrane region" description="Helical" evidence="8">
    <location>
        <begin position="147"/>
        <end position="164"/>
    </location>
</feature>
<proteinExistence type="inferred from homology"/>
<comment type="similarity">
    <text evidence="2">Belongs to the amino acid-polyamine-organocation (APC) superfamily. Spore germination protein (SGP) (TC 2.A.3.9) family.</text>
</comment>
<comment type="subcellular location">
    <subcellularLocation>
        <location evidence="1">Membrane</location>
        <topology evidence="1">Multi-pass membrane protein</topology>
    </subcellularLocation>
</comment>
<evidence type="ECO:0000256" key="4">
    <source>
        <dbReference type="ARBA" id="ARBA00022544"/>
    </source>
</evidence>
<feature type="transmembrane region" description="Helical" evidence="8">
    <location>
        <begin position="306"/>
        <end position="327"/>
    </location>
</feature>
<dbReference type="PANTHER" id="PTHR34975:SF2">
    <property type="entry name" value="SPORE GERMINATION PROTEIN A2"/>
    <property type="match status" value="1"/>
</dbReference>
<evidence type="ECO:0000256" key="6">
    <source>
        <dbReference type="ARBA" id="ARBA00022989"/>
    </source>
</evidence>
<dbReference type="EMBL" id="JAMDMX010000148">
    <property type="protein sequence ID" value="MCY9697532.1"/>
    <property type="molecule type" value="Genomic_DNA"/>
</dbReference>
<feature type="transmembrane region" description="Helical" evidence="8">
    <location>
        <begin position="12"/>
        <end position="33"/>
    </location>
</feature>
<evidence type="ECO:0000313" key="9">
    <source>
        <dbReference type="EMBL" id="MCY9697532.1"/>
    </source>
</evidence>
<dbReference type="Pfam" id="PF03845">
    <property type="entry name" value="Spore_permease"/>
    <property type="match status" value="1"/>
</dbReference>
<dbReference type="InterPro" id="IPR004761">
    <property type="entry name" value="Spore_GerAB"/>
</dbReference>
<keyword evidence="7 8" id="KW-0472">Membrane</keyword>
<evidence type="ECO:0000256" key="2">
    <source>
        <dbReference type="ARBA" id="ARBA00007998"/>
    </source>
</evidence>
<feature type="transmembrane region" description="Helical" evidence="8">
    <location>
        <begin position="190"/>
        <end position="207"/>
    </location>
</feature>
<comment type="caution">
    <text evidence="9">The sequence shown here is derived from an EMBL/GenBank/DDBJ whole genome shotgun (WGS) entry which is preliminary data.</text>
</comment>
<dbReference type="Gene3D" id="1.20.1740.10">
    <property type="entry name" value="Amino acid/polyamine transporter I"/>
    <property type="match status" value="1"/>
</dbReference>
<gene>
    <name evidence="9" type="ORF">M5X19_32445</name>
</gene>
<keyword evidence="10" id="KW-1185">Reference proteome</keyword>
<name>A0ABT4GMT6_9BACL</name>
<evidence type="ECO:0000256" key="5">
    <source>
        <dbReference type="ARBA" id="ARBA00022692"/>
    </source>
</evidence>
<dbReference type="Proteomes" id="UP001527099">
    <property type="component" value="Unassembled WGS sequence"/>
</dbReference>
<keyword evidence="4" id="KW-0309">Germination</keyword>
<reference evidence="9 10" key="1">
    <citation type="submission" date="2022-05" db="EMBL/GenBank/DDBJ databases">
        <title>Genome Sequencing of Bee-Associated Microbes.</title>
        <authorList>
            <person name="Dunlap C."/>
        </authorList>
    </citation>
    <scope>NUCLEOTIDE SEQUENCE [LARGE SCALE GENOMIC DNA]</scope>
    <source>
        <strain evidence="9 10">NRRL B-14421</strain>
    </source>
</reference>
<feature type="transmembrane region" description="Helical" evidence="8">
    <location>
        <begin position="39"/>
        <end position="62"/>
    </location>
</feature>
<dbReference type="NCBIfam" id="TIGR00912">
    <property type="entry name" value="2A0309"/>
    <property type="match status" value="1"/>
</dbReference>
<evidence type="ECO:0000256" key="8">
    <source>
        <dbReference type="SAM" id="Phobius"/>
    </source>
</evidence>
<feature type="transmembrane region" description="Helical" evidence="8">
    <location>
        <begin position="118"/>
        <end position="135"/>
    </location>
</feature>
<evidence type="ECO:0000256" key="1">
    <source>
        <dbReference type="ARBA" id="ARBA00004141"/>
    </source>
</evidence>
<keyword evidence="5 8" id="KW-0812">Transmembrane</keyword>